<protein>
    <submittedName>
        <fullName evidence="1">Uncharacterized protein</fullName>
    </submittedName>
</protein>
<gene>
    <name evidence="1" type="ORF">C6B37_01745</name>
</gene>
<keyword evidence="2" id="KW-1185">Reference proteome</keyword>
<dbReference type="Proteomes" id="UP000238672">
    <property type="component" value="Unassembled WGS sequence"/>
</dbReference>
<organism evidence="1 2">
    <name type="scientific">Candidatus Phytoplasma phoenicium</name>
    <dbReference type="NCBI Taxonomy" id="198422"/>
    <lineage>
        <taxon>Bacteria</taxon>
        <taxon>Bacillati</taxon>
        <taxon>Mycoplasmatota</taxon>
        <taxon>Mollicutes</taxon>
        <taxon>Acholeplasmatales</taxon>
        <taxon>Acholeplasmataceae</taxon>
        <taxon>Candidatus Phytoplasma</taxon>
        <taxon>16SrIX (Pigeon pea witches'-broom group)</taxon>
    </lineage>
</organism>
<dbReference type="EMBL" id="PUUG01000051">
    <property type="protein sequence ID" value="PQP79503.1"/>
    <property type="molecule type" value="Genomic_DNA"/>
</dbReference>
<sequence length="61" mass="7353">MKKQIKKLTKQITKLNKHFTILKEKYYNVNNQSNFKKELILVELLINLKNIDLFMLLMGQD</sequence>
<evidence type="ECO:0000313" key="1">
    <source>
        <dbReference type="EMBL" id="PQP79503.1"/>
    </source>
</evidence>
<reference evidence="1 2" key="1">
    <citation type="submission" date="2018-02" db="EMBL/GenBank/DDBJ databases">
        <title>Metagenomics reveals mixed infection of spiroplasma and phytoplasma in chicory.</title>
        <authorList>
            <person name="Polano C."/>
            <person name="Moruzzi S."/>
            <person name="Ermacora P."/>
            <person name="Ferrini F."/>
            <person name="Martini M."/>
            <person name="Firrao G."/>
        </authorList>
    </citation>
    <scope>NUCLEOTIDE SEQUENCE [LARGE SCALE GENOMIC DNA]</scope>
    <source>
        <strain evidence="1 2">ChiP</strain>
    </source>
</reference>
<evidence type="ECO:0000313" key="2">
    <source>
        <dbReference type="Proteomes" id="UP000238672"/>
    </source>
</evidence>
<proteinExistence type="predicted"/>
<comment type="caution">
    <text evidence="1">The sequence shown here is derived from an EMBL/GenBank/DDBJ whole genome shotgun (WGS) entry which is preliminary data.</text>
</comment>
<accession>A0A2S8NU37</accession>
<name>A0A2S8NU37_9MOLU</name>
<dbReference type="AlphaFoldDB" id="A0A2S8NU37"/>